<reference evidence="1 2" key="1">
    <citation type="submission" date="2016-11" db="EMBL/GenBank/DDBJ databases">
        <title>Study of marine rhodopsin-containing bacteria.</title>
        <authorList>
            <person name="Yoshizawa S."/>
            <person name="Kumagai Y."/>
            <person name="Kogure K."/>
        </authorList>
    </citation>
    <scope>NUCLEOTIDE SEQUENCE [LARGE SCALE GENOMIC DNA]</scope>
    <source>
        <strain evidence="1 2">SAORIC-28</strain>
    </source>
</reference>
<dbReference type="Proteomes" id="UP000216339">
    <property type="component" value="Unassembled WGS sequence"/>
</dbReference>
<dbReference type="AlphaFoldDB" id="A0A271J440"/>
<evidence type="ECO:0000313" key="1">
    <source>
        <dbReference type="EMBL" id="PAP78057.1"/>
    </source>
</evidence>
<name>A0A271J440_9BACT</name>
<gene>
    <name evidence="1" type="ORF">BSZ37_17245</name>
</gene>
<dbReference type="GO" id="GO:0016757">
    <property type="term" value="F:glycosyltransferase activity"/>
    <property type="evidence" value="ECO:0007669"/>
    <property type="project" value="TreeGrafter"/>
</dbReference>
<proteinExistence type="predicted"/>
<organism evidence="1 2">
    <name type="scientific">Rubrivirga marina</name>
    <dbReference type="NCBI Taxonomy" id="1196024"/>
    <lineage>
        <taxon>Bacteria</taxon>
        <taxon>Pseudomonadati</taxon>
        <taxon>Rhodothermota</taxon>
        <taxon>Rhodothermia</taxon>
        <taxon>Rhodothermales</taxon>
        <taxon>Rubricoccaceae</taxon>
        <taxon>Rubrivirga</taxon>
    </lineage>
</organism>
<dbReference type="PANTHER" id="PTHR21015">
    <property type="entry name" value="UDP-N-ACETYLGLUCOSAMINE--N-ACETYLMURAMYL-(PENTAPEPTIDE) PYROPHOSPHORYL-UNDECAPRENOL N-ACETYLGLUCOSAMINE TRANSFERASE 1"/>
    <property type="match status" value="1"/>
</dbReference>
<keyword evidence="2" id="KW-1185">Reference proteome</keyword>
<evidence type="ECO:0000313" key="2">
    <source>
        <dbReference type="Proteomes" id="UP000216339"/>
    </source>
</evidence>
<dbReference type="Pfam" id="PF13528">
    <property type="entry name" value="Glyco_trans_1_3"/>
    <property type="match status" value="1"/>
</dbReference>
<sequence>MIDSPSRCPSSPLAHVVYALCGHGRGHSSRARAVAEALRPRGHRVSFAADTPAADRLSEAGAVYRVPGLRQVLRRNRVRMLATARANLDLTWRSPEIIAEAARWLERVGADVVVADHEPFVGRAAASVGVPVVALSHQLVLTEARPRAPLRHLPAALGTALGIGILAPPGPAAQVVPSFFFPPPRAGSDAVFVPPILRNDVLAARSRAGGRLLVYVNEGDGMTPLLDALAEVRVPADVYGLDPDMEAPEGVRLRAPSRAGFLADLAACRAVVATAGFTLLSEALHLGKPVLALPNAGFFEQTVNALALRDQGRGEAVFGDLTAKALRGFLDRAEAYRRGATSDGAVGREQAADAIERVLGIAPRCAVPEPLAEAA</sequence>
<comment type="caution">
    <text evidence="1">The sequence shown here is derived from an EMBL/GenBank/DDBJ whole genome shotgun (WGS) entry which is preliminary data.</text>
</comment>
<dbReference type="PANTHER" id="PTHR21015:SF22">
    <property type="entry name" value="GLYCOSYLTRANSFERASE"/>
    <property type="match status" value="1"/>
</dbReference>
<dbReference type="EMBL" id="MQWD01000001">
    <property type="protein sequence ID" value="PAP78057.1"/>
    <property type="molecule type" value="Genomic_DNA"/>
</dbReference>
<accession>A0A271J440</accession>
<dbReference type="SUPFAM" id="SSF53756">
    <property type="entry name" value="UDP-Glycosyltransferase/glycogen phosphorylase"/>
    <property type="match status" value="1"/>
</dbReference>
<dbReference type="Gene3D" id="3.40.50.2000">
    <property type="entry name" value="Glycogen Phosphorylase B"/>
    <property type="match status" value="2"/>
</dbReference>
<protein>
    <recommendedName>
        <fullName evidence="3">Glycosyl transferase family 28 C-terminal domain-containing protein</fullName>
    </recommendedName>
</protein>
<dbReference type="RefSeq" id="WP_179299723.1">
    <property type="nucleotide sequence ID" value="NZ_MQWD01000001.1"/>
</dbReference>
<evidence type="ECO:0008006" key="3">
    <source>
        <dbReference type="Google" id="ProtNLM"/>
    </source>
</evidence>